<comment type="subcellular location">
    <subcellularLocation>
        <location evidence="3">Cytoplasm</location>
    </subcellularLocation>
</comment>
<dbReference type="InterPro" id="IPR043129">
    <property type="entry name" value="ATPase_NBD"/>
</dbReference>
<keyword evidence="3" id="KW-0547">Nucleotide-binding</keyword>
<dbReference type="GO" id="GO:0004340">
    <property type="term" value="F:glucokinase activity"/>
    <property type="evidence" value="ECO:0007669"/>
    <property type="project" value="UniProtKB-UniRule"/>
</dbReference>
<dbReference type="NCBIfam" id="TIGR00749">
    <property type="entry name" value="glk"/>
    <property type="match status" value="1"/>
</dbReference>
<comment type="catalytic activity">
    <reaction evidence="3">
        <text>D-glucose + ATP = D-glucose 6-phosphate + ADP + H(+)</text>
        <dbReference type="Rhea" id="RHEA:17825"/>
        <dbReference type="ChEBI" id="CHEBI:4167"/>
        <dbReference type="ChEBI" id="CHEBI:15378"/>
        <dbReference type="ChEBI" id="CHEBI:30616"/>
        <dbReference type="ChEBI" id="CHEBI:61548"/>
        <dbReference type="ChEBI" id="CHEBI:456216"/>
        <dbReference type="EC" id="2.7.1.2"/>
    </reaction>
</comment>
<evidence type="ECO:0000256" key="1">
    <source>
        <dbReference type="ARBA" id="ARBA00022679"/>
    </source>
</evidence>
<dbReference type="PANTHER" id="PTHR47363:SF1">
    <property type="entry name" value="GLUCOKINASE"/>
    <property type="match status" value="1"/>
</dbReference>
<dbReference type="SUPFAM" id="SSF53067">
    <property type="entry name" value="Actin-like ATPase domain"/>
    <property type="match status" value="1"/>
</dbReference>
<keyword evidence="2 3" id="KW-0418">Kinase</keyword>
<reference evidence="5" key="1">
    <citation type="submission" date="2022-04" db="EMBL/GenBank/DDBJ databases">
        <title>Desulfatitalea alkaliphila sp. nov., a novel anaerobic sulfate-reducing bacterium isolated from terrestrial mud volcano, Taman Peninsula, Russia.</title>
        <authorList>
            <person name="Khomyakova M.A."/>
            <person name="Merkel A.Y."/>
            <person name="Slobodkin A.I."/>
        </authorList>
    </citation>
    <scope>NUCLEOTIDE SEQUENCE</scope>
    <source>
        <strain evidence="5">M08but</strain>
    </source>
</reference>
<dbReference type="Proteomes" id="UP001165427">
    <property type="component" value="Unassembled WGS sequence"/>
</dbReference>
<dbReference type="GO" id="GO:0005536">
    <property type="term" value="F:D-glucose binding"/>
    <property type="evidence" value="ECO:0007669"/>
    <property type="project" value="InterPro"/>
</dbReference>
<dbReference type="RefSeq" id="WP_246911515.1">
    <property type="nucleotide sequence ID" value="NZ_JALJRB010000019.1"/>
</dbReference>
<keyword evidence="3" id="KW-0067">ATP-binding</keyword>
<keyword evidence="3" id="KW-0963">Cytoplasm</keyword>
<dbReference type="Gene3D" id="3.30.420.40">
    <property type="match status" value="1"/>
</dbReference>
<proteinExistence type="inferred from homology"/>
<keyword evidence="6" id="KW-1185">Reference proteome</keyword>
<dbReference type="EC" id="2.7.1.2" evidence="3"/>
<evidence type="ECO:0000313" key="5">
    <source>
        <dbReference type="EMBL" id="MCJ8501960.1"/>
    </source>
</evidence>
<dbReference type="EMBL" id="JALJRB010000019">
    <property type="protein sequence ID" value="MCJ8501960.1"/>
    <property type="molecule type" value="Genomic_DNA"/>
</dbReference>
<dbReference type="Gene3D" id="3.40.367.20">
    <property type="match status" value="1"/>
</dbReference>
<accession>A0AA41UJI1</accession>
<gene>
    <name evidence="3 5" type="primary">glk</name>
    <name evidence="5" type="ORF">MRX98_15360</name>
</gene>
<evidence type="ECO:0000313" key="6">
    <source>
        <dbReference type="Proteomes" id="UP001165427"/>
    </source>
</evidence>
<organism evidence="5 6">
    <name type="scientific">Desulfatitalea alkaliphila</name>
    <dbReference type="NCBI Taxonomy" id="2929485"/>
    <lineage>
        <taxon>Bacteria</taxon>
        <taxon>Pseudomonadati</taxon>
        <taxon>Thermodesulfobacteriota</taxon>
        <taxon>Desulfobacteria</taxon>
        <taxon>Desulfobacterales</taxon>
        <taxon>Desulfosarcinaceae</taxon>
        <taxon>Desulfatitalea</taxon>
    </lineage>
</organism>
<dbReference type="GO" id="GO:0006096">
    <property type="term" value="P:glycolytic process"/>
    <property type="evidence" value="ECO:0007669"/>
    <property type="project" value="UniProtKB-UniRule"/>
</dbReference>
<dbReference type="PANTHER" id="PTHR47363">
    <property type="entry name" value="GLUCOKINASE"/>
    <property type="match status" value="1"/>
</dbReference>
<comment type="caution">
    <text evidence="5">The sequence shown here is derived from an EMBL/GenBank/DDBJ whole genome shotgun (WGS) entry which is preliminary data.</text>
</comment>
<dbReference type="CDD" id="cd24008">
    <property type="entry name" value="ASKHA_NBD_GLK"/>
    <property type="match status" value="1"/>
</dbReference>
<dbReference type="HAMAP" id="MF_00524">
    <property type="entry name" value="Glucokinase"/>
    <property type="match status" value="1"/>
</dbReference>
<dbReference type="AlphaFoldDB" id="A0AA41UJI1"/>
<comment type="similarity">
    <text evidence="3 4">Belongs to the bacterial glucokinase family.</text>
</comment>
<evidence type="ECO:0000256" key="2">
    <source>
        <dbReference type="ARBA" id="ARBA00022777"/>
    </source>
</evidence>
<evidence type="ECO:0000256" key="3">
    <source>
        <dbReference type="HAMAP-Rule" id="MF_00524"/>
    </source>
</evidence>
<feature type="binding site" evidence="3">
    <location>
        <begin position="7"/>
        <end position="12"/>
    </location>
    <ligand>
        <name>ATP</name>
        <dbReference type="ChEBI" id="CHEBI:30616"/>
    </ligand>
</feature>
<keyword evidence="1 3" id="KW-0808">Transferase</keyword>
<dbReference type="GO" id="GO:0005524">
    <property type="term" value="F:ATP binding"/>
    <property type="evidence" value="ECO:0007669"/>
    <property type="project" value="UniProtKB-UniRule"/>
</dbReference>
<dbReference type="InterPro" id="IPR003836">
    <property type="entry name" value="Glucokinase"/>
</dbReference>
<name>A0AA41UJI1_9BACT</name>
<evidence type="ECO:0000256" key="4">
    <source>
        <dbReference type="RuleBase" id="RU004046"/>
    </source>
</evidence>
<dbReference type="Pfam" id="PF02685">
    <property type="entry name" value="Glucokinase"/>
    <property type="match status" value="1"/>
</dbReference>
<keyword evidence="3" id="KW-0324">Glycolysis</keyword>
<dbReference type="GO" id="GO:0005737">
    <property type="term" value="C:cytoplasm"/>
    <property type="evidence" value="ECO:0007669"/>
    <property type="project" value="UniProtKB-SubCell"/>
</dbReference>
<sequence>MEKILVGDIGGTKTRLHLFDRDHGPDAPIASQTYASRDFDSLEAILQSFLEASHVSGGALHRAVFGIAGPVVGGRVEVTNLPWVIEKSNLARRLRMDRVALLNDLQTVAYALPHLEPDDRIVLNAGRPESDGTRAVIAPGTGLGEAFLVNGPQGPTAHPTEGGHVSFAPRGEIQIQLLRHLSRQFEHVSFERVCSGIGIPHLYHFFHSLNQYKVSAAIHDQITGAEDPTPVIVDAALAQSATCPLCVQVLHTFVEILGAAAGNLALKVAAMGGVYVTGGIPPRMPEQMRDPRFMAAFTAKGRMTDLLRNIPVFLVTRPDVGVFGAACYGFSNP</sequence>
<protein>
    <recommendedName>
        <fullName evidence="3">Glucokinase</fullName>
        <ecNumber evidence="3">2.7.1.2</ecNumber>
    </recommendedName>
    <alternativeName>
        <fullName evidence="3">Glucose kinase</fullName>
    </alternativeName>
</protein>